<evidence type="ECO:0000256" key="2">
    <source>
        <dbReference type="ARBA" id="ARBA00006024"/>
    </source>
</evidence>
<dbReference type="EMBL" id="ML119849">
    <property type="protein sequence ID" value="RPA72721.1"/>
    <property type="molecule type" value="Genomic_DNA"/>
</dbReference>
<gene>
    <name evidence="13" type="ORF">BJ508DRAFT_216801</name>
</gene>
<evidence type="ECO:0000256" key="5">
    <source>
        <dbReference type="ARBA" id="ARBA00022741"/>
    </source>
</evidence>
<dbReference type="OrthoDB" id="432719at2759"/>
<evidence type="ECO:0000256" key="10">
    <source>
        <dbReference type="RuleBase" id="RU362081"/>
    </source>
</evidence>
<comment type="similarity">
    <text evidence="2 10">Belongs to the cation transport ATPase (P-type) (TC 3.A.3) family. Type IB subfamily.</text>
</comment>
<dbReference type="InterPro" id="IPR036412">
    <property type="entry name" value="HAD-like_sf"/>
</dbReference>
<dbReference type="Pfam" id="PF00403">
    <property type="entry name" value="HMA"/>
    <property type="match status" value="2"/>
</dbReference>
<feature type="compositionally biased region" description="Polar residues" evidence="11">
    <location>
        <begin position="15"/>
        <end position="25"/>
    </location>
</feature>
<accession>A0A3N4HKR0</accession>
<evidence type="ECO:0000256" key="8">
    <source>
        <dbReference type="ARBA" id="ARBA00022989"/>
    </source>
</evidence>
<evidence type="ECO:0000256" key="6">
    <source>
        <dbReference type="ARBA" id="ARBA00022840"/>
    </source>
</evidence>
<dbReference type="PROSITE" id="PS00154">
    <property type="entry name" value="ATPASE_E1_E2"/>
    <property type="match status" value="1"/>
</dbReference>
<dbReference type="Gene3D" id="2.70.150.10">
    <property type="entry name" value="Calcium-transporting ATPase, cytoplasmic transduction domain A"/>
    <property type="match status" value="1"/>
</dbReference>
<dbReference type="SUPFAM" id="SSF81653">
    <property type="entry name" value="Calcium ATPase, transduction domain A"/>
    <property type="match status" value="1"/>
</dbReference>
<dbReference type="InterPro" id="IPR008250">
    <property type="entry name" value="ATPase_P-typ_transduc_dom_A_sf"/>
</dbReference>
<keyword evidence="4 10" id="KW-0479">Metal-binding</keyword>
<reference evidence="13 14" key="1">
    <citation type="journal article" date="2018" name="Nat. Ecol. Evol.">
        <title>Pezizomycetes genomes reveal the molecular basis of ectomycorrhizal truffle lifestyle.</title>
        <authorList>
            <person name="Murat C."/>
            <person name="Payen T."/>
            <person name="Noel B."/>
            <person name="Kuo A."/>
            <person name="Morin E."/>
            <person name="Chen J."/>
            <person name="Kohler A."/>
            <person name="Krizsan K."/>
            <person name="Balestrini R."/>
            <person name="Da Silva C."/>
            <person name="Montanini B."/>
            <person name="Hainaut M."/>
            <person name="Levati E."/>
            <person name="Barry K.W."/>
            <person name="Belfiori B."/>
            <person name="Cichocki N."/>
            <person name="Clum A."/>
            <person name="Dockter R.B."/>
            <person name="Fauchery L."/>
            <person name="Guy J."/>
            <person name="Iotti M."/>
            <person name="Le Tacon F."/>
            <person name="Lindquist E.A."/>
            <person name="Lipzen A."/>
            <person name="Malagnac F."/>
            <person name="Mello A."/>
            <person name="Molinier V."/>
            <person name="Miyauchi S."/>
            <person name="Poulain J."/>
            <person name="Riccioni C."/>
            <person name="Rubini A."/>
            <person name="Sitrit Y."/>
            <person name="Splivallo R."/>
            <person name="Traeger S."/>
            <person name="Wang M."/>
            <person name="Zifcakova L."/>
            <person name="Wipf D."/>
            <person name="Zambonelli A."/>
            <person name="Paolocci F."/>
            <person name="Nowrousian M."/>
            <person name="Ottonello S."/>
            <person name="Baldrian P."/>
            <person name="Spatafora J.W."/>
            <person name="Henrissat B."/>
            <person name="Nagy L.G."/>
            <person name="Aury J.M."/>
            <person name="Wincker P."/>
            <person name="Grigoriev I.V."/>
            <person name="Bonfante P."/>
            <person name="Martin F.M."/>
        </authorList>
    </citation>
    <scope>NUCLEOTIDE SEQUENCE [LARGE SCALE GENOMIC DNA]</scope>
    <source>
        <strain evidence="13 14">RN42</strain>
    </source>
</reference>
<evidence type="ECO:0000256" key="11">
    <source>
        <dbReference type="SAM" id="MobiDB-lite"/>
    </source>
</evidence>
<dbReference type="Gene3D" id="3.40.50.1000">
    <property type="entry name" value="HAD superfamily/HAD-like"/>
    <property type="match status" value="1"/>
</dbReference>
<dbReference type="AlphaFoldDB" id="A0A3N4HKR0"/>
<dbReference type="Proteomes" id="UP000275078">
    <property type="component" value="Unassembled WGS sequence"/>
</dbReference>
<protein>
    <submittedName>
        <fullName evidence="13">Heavy metal translocatin</fullName>
    </submittedName>
</protein>
<dbReference type="Pfam" id="PF00122">
    <property type="entry name" value="E1-E2_ATPase"/>
    <property type="match status" value="1"/>
</dbReference>
<dbReference type="FunFam" id="3.30.70.100:FF:000001">
    <property type="entry name" value="ATPase copper transporting beta"/>
    <property type="match status" value="2"/>
</dbReference>
<sequence>MASTPKEPLKVVIEPTSSPASQPRTSKWQARFSIEGMTCSSCSGKVTEMLRALPFVRSADVNLIHHYAEVEYEASSRDHCEKKIIEAVEDMGFGCELDHLNENVEVTPVWEAVFSIAGMTCSSCTGKVQEALQGVPGVLEAEVNLMQGSAMVKFEGGRDAVTDNIINAVDDLGYDINLGEIRDITVEQNNETRTLQLRIGGFFCTECPKNVLRFLEQYDPPIKIERSYLSEEDRKNGSKKKNDPATVVISYTPQVPFHTVRTVIEDLEALNPAFEVSVYHEPSIEERAKIVRGKELKQLYIRLAVCFIIVIPSFLIGMVWMSFVPSHNKQRMYFEEPLWAGSVRRMDWALLILSTPVMFCIADVYHKRAISEVVALWRPGSRVPMGRRFYKFGSMNLLVSLGVSIAYFSSLALLIKAACTPYDMSHMNENGHVSSFFDSTIFLTFFLLIGRTMETWSKAKTASAVRGLTELRPSEVELVVDTVDTAESSSPDTPTGKEKNIFQETPPQMRTVKISVDLVEAGDVVVIPPEGIPVGDGKIVRGTTSFDEAALTGEAAPQFKKEGDEILAGTVNKGKAVHVKLQKVAGNSMLDQIVRVVREGSTKPAPMERIADVITGYFVPVVTLLAISTWIVWLSLGYTGAISKHWKPHDDTWAAWALEFAIAVFVIACPCGIGLAAPTALFVGTGLAAKYGILAKGGGEAFQEASGLDVVVFDKTGTLTMGHQPLVTDYELVIEGEQINGLDEQKILQVASKLEEVTAHPLGRAVVAFCEEKTTGTIQAVEVEEVPGRGLRGTFEDDEGRVQAIIGNEAFMVESGVAGWTQKYQNLLQKWKSEAKSVVLMASREVQGDGTAVPFELRAIFAVADPLRPEAAYVVKELQKTGHDVWMISGDNPTTAKAVARKVGIKEENVLAGVLPNEKADKIKYLQQTAPKRPRSKIARKLANALSSTPNAHRAIVAMVGDGINDAPALTNADVGIAIGSGSDVALGSAKFILVRSDLTALLTLTSLSKKVFNRVFFNFFWASIYNITMVPVAMGFFYPIAQARLSPVWASAAMAGSSLSVVLSSLLLKTKWPGVGFRTKVVTEAEMKKVVEEIEAEGRQQV</sequence>
<dbReference type="InterPro" id="IPR017969">
    <property type="entry name" value="Heavy-metal-associated_CS"/>
</dbReference>
<keyword evidence="9 10" id="KW-0472">Membrane</keyword>
<feature type="transmembrane region" description="Helical" evidence="10">
    <location>
        <begin position="1048"/>
        <end position="1069"/>
    </location>
</feature>
<dbReference type="InterPro" id="IPR006121">
    <property type="entry name" value="HMA_dom"/>
</dbReference>
<dbReference type="CDD" id="cd00371">
    <property type="entry name" value="HMA"/>
    <property type="match status" value="2"/>
</dbReference>
<keyword evidence="5 10" id="KW-0547">Nucleotide-binding</keyword>
<dbReference type="STRING" id="1160509.A0A3N4HKR0"/>
<feature type="transmembrane region" description="Helical" evidence="10">
    <location>
        <begin position="653"/>
        <end position="683"/>
    </location>
</feature>
<evidence type="ECO:0000256" key="7">
    <source>
        <dbReference type="ARBA" id="ARBA00022967"/>
    </source>
</evidence>
<feature type="transmembrane region" description="Helical" evidence="10">
    <location>
        <begin position="1016"/>
        <end position="1042"/>
    </location>
</feature>
<dbReference type="InterPro" id="IPR023299">
    <property type="entry name" value="ATPase_P-typ_cyto_dom_N"/>
</dbReference>
<dbReference type="InterPro" id="IPR044492">
    <property type="entry name" value="P_typ_ATPase_HD_dom"/>
</dbReference>
<dbReference type="SUPFAM" id="SSF55008">
    <property type="entry name" value="HMA, heavy metal-associated domain"/>
    <property type="match status" value="2"/>
</dbReference>
<dbReference type="SUPFAM" id="SSF81665">
    <property type="entry name" value="Calcium ATPase, transmembrane domain M"/>
    <property type="match status" value="1"/>
</dbReference>
<organism evidence="13 14">
    <name type="scientific">Ascobolus immersus RN42</name>
    <dbReference type="NCBI Taxonomy" id="1160509"/>
    <lineage>
        <taxon>Eukaryota</taxon>
        <taxon>Fungi</taxon>
        <taxon>Dikarya</taxon>
        <taxon>Ascomycota</taxon>
        <taxon>Pezizomycotina</taxon>
        <taxon>Pezizomycetes</taxon>
        <taxon>Pezizales</taxon>
        <taxon>Ascobolaceae</taxon>
        <taxon>Ascobolus</taxon>
    </lineage>
</organism>
<dbReference type="NCBIfam" id="TIGR01525">
    <property type="entry name" value="ATPase-IB_hvy"/>
    <property type="match status" value="1"/>
</dbReference>
<name>A0A3N4HKR0_ASCIM</name>
<dbReference type="GO" id="GO:0005524">
    <property type="term" value="F:ATP binding"/>
    <property type="evidence" value="ECO:0007669"/>
    <property type="project" value="UniProtKB-UniRule"/>
</dbReference>
<keyword evidence="6 10" id="KW-0067">ATP-binding</keyword>
<dbReference type="SFLD" id="SFLDF00027">
    <property type="entry name" value="p-type_atpase"/>
    <property type="match status" value="1"/>
</dbReference>
<evidence type="ECO:0000313" key="13">
    <source>
        <dbReference type="EMBL" id="RPA72721.1"/>
    </source>
</evidence>
<dbReference type="SFLD" id="SFLDG00002">
    <property type="entry name" value="C1.7:_P-type_atpase_like"/>
    <property type="match status" value="1"/>
</dbReference>
<dbReference type="SFLD" id="SFLDS00003">
    <property type="entry name" value="Haloacid_Dehalogenase"/>
    <property type="match status" value="1"/>
</dbReference>
<evidence type="ECO:0000256" key="9">
    <source>
        <dbReference type="ARBA" id="ARBA00023136"/>
    </source>
</evidence>
<feature type="region of interest" description="Disordered" evidence="11">
    <location>
        <begin position="1"/>
        <end position="25"/>
    </location>
</feature>
<feature type="transmembrane region" description="Helical" evidence="10">
    <location>
        <begin position="435"/>
        <end position="453"/>
    </location>
</feature>
<keyword evidence="14" id="KW-1185">Reference proteome</keyword>
<comment type="subcellular location">
    <subcellularLocation>
        <location evidence="1">Membrane</location>
        <topology evidence="1">Multi-pass membrane protein</topology>
    </subcellularLocation>
</comment>
<dbReference type="GO" id="GO:0016020">
    <property type="term" value="C:membrane"/>
    <property type="evidence" value="ECO:0007669"/>
    <property type="project" value="UniProtKB-SubCell"/>
</dbReference>
<dbReference type="NCBIfam" id="TIGR01494">
    <property type="entry name" value="ATPase_P-type"/>
    <property type="match status" value="2"/>
</dbReference>
<dbReference type="Pfam" id="PF00702">
    <property type="entry name" value="Hydrolase"/>
    <property type="match status" value="1"/>
</dbReference>
<dbReference type="PRINTS" id="PR00119">
    <property type="entry name" value="CATATPASE"/>
</dbReference>
<keyword evidence="8 10" id="KW-1133">Transmembrane helix</keyword>
<feature type="transmembrane region" description="Helical" evidence="10">
    <location>
        <begin position="299"/>
        <end position="323"/>
    </location>
</feature>
<keyword evidence="3 10" id="KW-0812">Transmembrane</keyword>
<dbReference type="SUPFAM" id="SSF81660">
    <property type="entry name" value="Metal cation-transporting ATPase, ATP-binding domain N"/>
    <property type="match status" value="1"/>
</dbReference>
<dbReference type="PANTHER" id="PTHR43520">
    <property type="entry name" value="ATP7, ISOFORM B"/>
    <property type="match status" value="1"/>
</dbReference>
<dbReference type="Gene3D" id="3.30.70.100">
    <property type="match status" value="2"/>
</dbReference>
<evidence type="ECO:0000256" key="1">
    <source>
        <dbReference type="ARBA" id="ARBA00004141"/>
    </source>
</evidence>
<dbReference type="InterPro" id="IPR036163">
    <property type="entry name" value="HMA_dom_sf"/>
</dbReference>
<dbReference type="GO" id="GO:0005507">
    <property type="term" value="F:copper ion binding"/>
    <property type="evidence" value="ECO:0007669"/>
    <property type="project" value="TreeGrafter"/>
</dbReference>
<proteinExistence type="inferred from homology"/>
<dbReference type="InterPro" id="IPR027256">
    <property type="entry name" value="P-typ_ATPase_IB"/>
</dbReference>
<dbReference type="InterPro" id="IPR059000">
    <property type="entry name" value="ATPase_P-type_domA"/>
</dbReference>
<feature type="transmembrane region" description="Helical" evidence="10">
    <location>
        <begin position="613"/>
        <end position="633"/>
    </location>
</feature>
<dbReference type="Gene3D" id="3.40.1110.10">
    <property type="entry name" value="Calcium-transporting ATPase, cytoplasmic domain N"/>
    <property type="match status" value="1"/>
</dbReference>
<keyword evidence="7" id="KW-1278">Translocase</keyword>
<dbReference type="GO" id="GO:0043682">
    <property type="term" value="F:P-type divalent copper transporter activity"/>
    <property type="evidence" value="ECO:0007669"/>
    <property type="project" value="TreeGrafter"/>
</dbReference>
<dbReference type="SUPFAM" id="SSF56784">
    <property type="entry name" value="HAD-like"/>
    <property type="match status" value="1"/>
</dbReference>
<dbReference type="PROSITE" id="PS50846">
    <property type="entry name" value="HMA_2"/>
    <property type="match status" value="2"/>
</dbReference>
<dbReference type="GO" id="GO:0016887">
    <property type="term" value="F:ATP hydrolysis activity"/>
    <property type="evidence" value="ECO:0007669"/>
    <property type="project" value="InterPro"/>
</dbReference>
<dbReference type="GO" id="GO:0055070">
    <property type="term" value="P:copper ion homeostasis"/>
    <property type="evidence" value="ECO:0007669"/>
    <property type="project" value="TreeGrafter"/>
</dbReference>
<feature type="domain" description="HMA" evidence="12">
    <location>
        <begin position="28"/>
        <end position="96"/>
    </location>
</feature>
<evidence type="ECO:0000259" key="12">
    <source>
        <dbReference type="PROSITE" id="PS50846"/>
    </source>
</evidence>
<dbReference type="InterPro" id="IPR023214">
    <property type="entry name" value="HAD_sf"/>
</dbReference>
<dbReference type="InterPro" id="IPR001757">
    <property type="entry name" value="P_typ_ATPase"/>
</dbReference>
<evidence type="ECO:0000313" key="14">
    <source>
        <dbReference type="Proteomes" id="UP000275078"/>
    </source>
</evidence>
<feature type="domain" description="HMA" evidence="12">
    <location>
        <begin position="110"/>
        <end position="177"/>
    </location>
</feature>
<dbReference type="PROSITE" id="PS01047">
    <property type="entry name" value="HMA_1"/>
    <property type="match status" value="2"/>
</dbReference>
<dbReference type="PANTHER" id="PTHR43520:SF32">
    <property type="entry name" value="COPPER RESISTANCE P-TYPE ATPASE (EUROFUNG)"/>
    <property type="match status" value="1"/>
</dbReference>
<evidence type="ECO:0000256" key="4">
    <source>
        <dbReference type="ARBA" id="ARBA00022723"/>
    </source>
</evidence>
<dbReference type="InterPro" id="IPR023298">
    <property type="entry name" value="ATPase_P-typ_TM_dom_sf"/>
</dbReference>
<evidence type="ECO:0000256" key="3">
    <source>
        <dbReference type="ARBA" id="ARBA00022692"/>
    </source>
</evidence>
<dbReference type="InterPro" id="IPR018303">
    <property type="entry name" value="ATPase_P-typ_P_site"/>
</dbReference>
<feature type="transmembrane region" description="Helical" evidence="10">
    <location>
        <begin position="395"/>
        <end position="415"/>
    </location>
</feature>